<dbReference type="OrthoDB" id="73498at2759"/>
<evidence type="ECO:0000256" key="5">
    <source>
        <dbReference type="ARBA" id="ARBA00023136"/>
    </source>
</evidence>
<comment type="similarity">
    <text evidence="2">Belongs to the unc-93 family.</text>
</comment>
<dbReference type="InParanoid" id="A0A2R5GII9"/>
<evidence type="ECO:0000313" key="9">
    <source>
        <dbReference type="Proteomes" id="UP000241890"/>
    </source>
</evidence>
<sequence length="469" mass="50049">MLAEDNETDLRPPEETAQQPLPSSPSLPRHVAARNLQVLAWSFFLVFLAFGATQNLESSLHPGAAASSSLGVLYVVFTAASLRAPEIVERLGSTKKGISLGLATYVPFIVCNLQPRWWTLLPSAALLGAGAAALWNAQGVFLSVLSTTKEEASAASGTFFTIYQLGQLLGNLVAFFVLRSGDYQGQQADVSRAVEVVLFVIFSVSATAGVLLSLRLDNIDGSSYAAVRVSTNESNATRGSIDENGTSRLSDDSITLDMRPSAGEENLPPVPLGMMSVLWLDKTLLMLVPLFIYSGTQSAWIWNEFTGSVIKPSLGTEIVPMVMIFFCLGNAVFSWALGKFSGGTPRRRKALLVCGMATGMLIVSCGGVDVFADLQNDSKGLGIIIFTGVMLGFADATCNTLITAILASRKSELDNRITQLSFAHFKVWQSLAIALLFFVSAHLRLATKSAVTTGIGVVSISLLFATTDL</sequence>
<reference evidence="8 9" key="1">
    <citation type="submission" date="2017-12" db="EMBL/GenBank/DDBJ databases">
        <title>Sequencing, de novo assembly and annotation of complete genome of a new Thraustochytrid species, strain FCC1311.</title>
        <authorList>
            <person name="Sedici K."/>
            <person name="Godart F."/>
            <person name="Aiese Cigliano R."/>
            <person name="Sanseverino W."/>
            <person name="Barakat M."/>
            <person name="Ortet P."/>
            <person name="Marechal E."/>
            <person name="Cagnac O."/>
            <person name="Amato A."/>
        </authorList>
    </citation>
    <scope>NUCLEOTIDE SEQUENCE [LARGE SCALE GENOMIC DNA]</scope>
</reference>
<evidence type="ECO:0000256" key="1">
    <source>
        <dbReference type="ARBA" id="ARBA00004141"/>
    </source>
</evidence>
<organism evidence="8 9">
    <name type="scientific">Hondaea fermentalgiana</name>
    <dbReference type="NCBI Taxonomy" id="2315210"/>
    <lineage>
        <taxon>Eukaryota</taxon>
        <taxon>Sar</taxon>
        <taxon>Stramenopiles</taxon>
        <taxon>Bigyra</taxon>
        <taxon>Labyrinthulomycetes</taxon>
        <taxon>Thraustochytrida</taxon>
        <taxon>Thraustochytriidae</taxon>
        <taxon>Hondaea</taxon>
    </lineage>
</organism>
<evidence type="ECO:0000256" key="3">
    <source>
        <dbReference type="ARBA" id="ARBA00022692"/>
    </source>
</evidence>
<dbReference type="Proteomes" id="UP000241890">
    <property type="component" value="Unassembled WGS sequence"/>
</dbReference>
<keyword evidence="3 7" id="KW-0812">Transmembrane</keyword>
<dbReference type="Pfam" id="PF05978">
    <property type="entry name" value="UNC-93"/>
    <property type="match status" value="1"/>
</dbReference>
<protein>
    <submittedName>
        <fullName evidence="8">Protein unc-93-like A</fullName>
    </submittedName>
</protein>
<feature type="region of interest" description="Disordered" evidence="6">
    <location>
        <begin position="1"/>
        <end position="25"/>
    </location>
</feature>
<feature type="transmembrane region" description="Helical" evidence="7">
    <location>
        <begin position="427"/>
        <end position="443"/>
    </location>
</feature>
<feature type="transmembrane region" description="Helical" evidence="7">
    <location>
        <begin position="196"/>
        <end position="214"/>
    </location>
</feature>
<comment type="caution">
    <text evidence="8">The sequence shown here is derived from an EMBL/GenBank/DDBJ whole genome shotgun (WGS) entry which is preliminary data.</text>
</comment>
<evidence type="ECO:0000256" key="7">
    <source>
        <dbReference type="SAM" id="Phobius"/>
    </source>
</evidence>
<dbReference type="InterPro" id="IPR010291">
    <property type="entry name" value="Ion_channel_UNC-93"/>
</dbReference>
<dbReference type="InterPro" id="IPR036259">
    <property type="entry name" value="MFS_trans_sf"/>
</dbReference>
<feature type="transmembrane region" description="Helical" evidence="7">
    <location>
        <begin position="350"/>
        <end position="371"/>
    </location>
</feature>
<name>A0A2R5GII9_9STRA</name>
<evidence type="ECO:0000256" key="6">
    <source>
        <dbReference type="SAM" id="MobiDB-lite"/>
    </source>
</evidence>
<gene>
    <name evidence="8" type="ORF">FCC1311_069302</name>
</gene>
<dbReference type="EMBL" id="BEYU01000082">
    <property type="protein sequence ID" value="GBG30710.1"/>
    <property type="molecule type" value="Genomic_DNA"/>
</dbReference>
<dbReference type="PANTHER" id="PTHR19444:SF13">
    <property type="entry name" value="PROTEIN UNC-93 HOMOLOG A"/>
    <property type="match status" value="1"/>
</dbReference>
<feature type="transmembrane region" description="Helical" evidence="7">
    <location>
        <begin position="318"/>
        <end position="338"/>
    </location>
</feature>
<feature type="transmembrane region" description="Helical" evidence="7">
    <location>
        <begin position="449"/>
        <end position="467"/>
    </location>
</feature>
<dbReference type="SUPFAM" id="SSF103473">
    <property type="entry name" value="MFS general substrate transporter"/>
    <property type="match status" value="1"/>
</dbReference>
<feature type="transmembrane region" description="Helical" evidence="7">
    <location>
        <begin position="124"/>
        <end position="145"/>
    </location>
</feature>
<keyword evidence="4 7" id="KW-1133">Transmembrane helix</keyword>
<dbReference type="GO" id="GO:0016020">
    <property type="term" value="C:membrane"/>
    <property type="evidence" value="ECO:0007669"/>
    <property type="project" value="UniProtKB-SubCell"/>
</dbReference>
<dbReference type="AlphaFoldDB" id="A0A2R5GII9"/>
<dbReference type="InterPro" id="IPR051951">
    <property type="entry name" value="UNC-93_regulatory"/>
</dbReference>
<feature type="transmembrane region" description="Helical" evidence="7">
    <location>
        <begin position="36"/>
        <end position="53"/>
    </location>
</feature>
<feature type="transmembrane region" description="Helical" evidence="7">
    <location>
        <begin position="157"/>
        <end position="176"/>
    </location>
</feature>
<evidence type="ECO:0000256" key="2">
    <source>
        <dbReference type="ARBA" id="ARBA00009172"/>
    </source>
</evidence>
<feature type="transmembrane region" description="Helical" evidence="7">
    <location>
        <begin position="65"/>
        <end position="85"/>
    </location>
</feature>
<dbReference type="PANTHER" id="PTHR19444">
    <property type="entry name" value="UNC-93 RELATED"/>
    <property type="match status" value="1"/>
</dbReference>
<feature type="transmembrane region" description="Helical" evidence="7">
    <location>
        <begin position="284"/>
        <end position="302"/>
    </location>
</feature>
<proteinExistence type="inferred from homology"/>
<evidence type="ECO:0000256" key="4">
    <source>
        <dbReference type="ARBA" id="ARBA00022989"/>
    </source>
</evidence>
<feature type="transmembrane region" description="Helical" evidence="7">
    <location>
        <begin position="97"/>
        <end position="118"/>
    </location>
</feature>
<evidence type="ECO:0000313" key="8">
    <source>
        <dbReference type="EMBL" id="GBG30710.1"/>
    </source>
</evidence>
<keyword evidence="5 7" id="KW-0472">Membrane</keyword>
<keyword evidence="9" id="KW-1185">Reference proteome</keyword>
<accession>A0A2R5GII9</accession>
<feature type="transmembrane region" description="Helical" evidence="7">
    <location>
        <begin position="383"/>
        <end position="406"/>
    </location>
</feature>
<comment type="subcellular location">
    <subcellularLocation>
        <location evidence="1">Membrane</location>
        <topology evidence="1">Multi-pass membrane protein</topology>
    </subcellularLocation>
</comment>